<feature type="compositionally biased region" description="Low complexity" evidence="1">
    <location>
        <begin position="344"/>
        <end position="360"/>
    </location>
</feature>
<accession>A0A1X7AMP6</accession>
<dbReference type="Proteomes" id="UP000196573">
    <property type="component" value="Unassembled WGS sequence"/>
</dbReference>
<name>A0A1X7AMP6_9GAMM</name>
<keyword evidence="3" id="KW-1185">Reference proteome</keyword>
<feature type="region of interest" description="Disordered" evidence="1">
    <location>
        <begin position="338"/>
        <end position="360"/>
    </location>
</feature>
<evidence type="ECO:0000313" key="3">
    <source>
        <dbReference type="Proteomes" id="UP000196573"/>
    </source>
</evidence>
<feature type="region of interest" description="Disordered" evidence="1">
    <location>
        <begin position="107"/>
        <end position="131"/>
    </location>
</feature>
<protein>
    <submittedName>
        <fullName evidence="2">Uncharacterized protein</fullName>
    </submittedName>
</protein>
<dbReference type="OrthoDB" id="9826343at2"/>
<evidence type="ECO:0000256" key="1">
    <source>
        <dbReference type="SAM" id="MobiDB-lite"/>
    </source>
</evidence>
<dbReference type="AlphaFoldDB" id="A0A1X7AMP6"/>
<gene>
    <name evidence="2" type="ORF">EHSB41UT_03198</name>
</gene>
<proteinExistence type="predicted"/>
<evidence type="ECO:0000313" key="2">
    <source>
        <dbReference type="EMBL" id="SMA49350.1"/>
    </source>
</evidence>
<reference evidence="2 3" key="1">
    <citation type="submission" date="2017-03" db="EMBL/GenBank/DDBJ databases">
        <authorList>
            <person name="Afonso C.L."/>
            <person name="Miller P.J."/>
            <person name="Scott M.A."/>
            <person name="Spackman E."/>
            <person name="Goraichik I."/>
            <person name="Dimitrov K.M."/>
            <person name="Suarez D.L."/>
            <person name="Swayne D.E."/>
        </authorList>
    </citation>
    <scope>NUCLEOTIDE SEQUENCE [LARGE SCALE GENOMIC DNA]</scope>
    <source>
        <strain evidence="2">SB41UT1</strain>
    </source>
</reference>
<organism evidence="2 3">
    <name type="scientific">Parendozoicomonas haliclonae</name>
    <dbReference type="NCBI Taxonomy" id="1960125"/>
    <lineage>
        <taxon>Bacteria</taxon>
        <taxon>Pseudomonadati</taxon>
        <taxon>Pseudomonadota</taxon>
        <taxon>Gammaproteobacteria</taxon>
        <taxon>Oceanospirillales</taxon>
        <taxon>Endozoicomonadaceae</taxon>
        <taxon>Parendozoicomonas</taxon>
    </lineage>
</organism>
<dbReference type="RefSeq" id="WP_087111655.1">
    <property type="nucleotide sequence ID" value="NZ_CBCSCN010000007.1"/>
</dbReference>
<dbReference type="EMBL" id="FWPT01000007">
    <property type="protein sequence ID" value="SMA49350.1"/>
    <property type="molecule type" value="Genomic_DNA"/>
</dbReference>
<sequence>MAISGVDSSQHAQRMHDMRELEALRDKDQMAAGMLGGQNTVSYYDGGLQVSSGGQTMPIAAAQPGATEMLGQMDTNELMALLEGLKTDSEDTMNKVSEEATLANRDKMKTARDQRIQQLTDQLDPSKSDKDDKCATAKIVIGSLLLPAGAVLIADGALDKKAISATREAHGQMMHSHFGQGMEQIESFQKDYKEDAIVERITGQPMDKIKHVNQLHAMEKSGVISPELRMNLERMVLDGAGPDAIGDRLLADAVAAYVDGQMPPMYKVDNLNQQIQEMRVSDKEIAGSVESVESDLAQAKAMKEADGDDFQTFLAKLAAMMEEQDEIMRQVQEDLTSGVSTAIQGQQNSQSMMGQRQNPI</sequence>